<keyword evidence="4 10" id="KW-0547">Nucleotide-binding</keyword>
<dbReference type="EC" id="2.1.3.15" evidence="10"/>
<keyword evidence="8 10" id="KW-0275">Fatty acid biosynthesis</keyword>
<dbReference type="Pfam" id="PF03255">
    <property type="entry name" value="ACCA"/>
    <property type="match status" value="1"/>
</dbReference>
<dbReference type="EMBL" id="LXQC01000079">
    <property type="protein sequence ID" value="TFE71338.1"/>
    <property type="molecule type" value="Genomic_DNA"/>
</dbReference>
<keyword evidence="3 10" id="KW-0808">Transferase</keyword>
<evidence type="ECO:0000256" key="8">
    <source>
        <dbReference type="ARBA" id="ARBA00023160"/>
    </source>
</evidence>
<evidence type="ECO:0000256" key="1">
    <source>
        <dbReference type="ARBA" id="ARBA00004956"/>
    </source>
</evidence>
<dbReference type="NCBIfam" id="NF004344">
    <property type="entry name" value="PRK05724.1"/>
    <property type="match status" value="1"/>
</dbReference>
<dbReference type="GO" id="GO:2001295">
    <property type="term" value="P:malonyl-CoA biosynthetic process"/>
    <property type="evidence" value="ECO:0007669"/>
    <property type="project" value="UniProtKB-UniRule"/>
</dbReference>
<gene>
    <name evidence="10" type="primary">accA</name>
    <name evidence="13" type="ORF">A7Q10_05040</name>
</gene>
<organism evidence="13 14">
    <name type="scientific">Methylacidiphilum caldifontis</name>
    <dbReference type="NCBI Taxonomy" id="2795386"/>
    <lineage>
        <taxon>Bacteria</taxon>
        <taxon>Pseudomonadati</taxon>
        <taxon>Verrucomicrobiota</taxon>
        <taxon>Methylacidiphilae</taxon>
        <taxon>Methylacidiphilales</taxon>
        <taxon>Methylacidiphilaceae</taxon>
        <taxon>Methylacidiphilum (ex Ratnadevi et al. 2023)</taxon>
    </lineage>
</organism>
<dbReference type="OrthoDB" id="9808023at2"/>
<dbReference type="GO" id="GO:0006633">
    <property type="term" value="P:fatty acid biosynthetic process"/>
    <property type="evidence" value="ECO:0007669"/>
    <property type="project" value="UniProtKB-KW"/>
</dbReference>
<evidence type="ECO:0000313" key="13">
    <source>
        <dbReference type="EMBL" id="TFE71338.1"/>
    </source>
</evidence>
<comment type="subcellular location">
    <subcellularLocation>
        <location evidence="10">Cytoplasm</location>
    </subcellularLocation>
</comment>
<dbReference type="AlphaFoldDB" id="A0A4Y8PH15"/>
<dbReference type="UniPathway" id="UPA00655">
    <property type="reaction ID" value="UER00711"/>
</dbReference>
<dbReference type="InterPro" id="IPR029045">
    <property type="entry name" value="ClpP/crotonase-like_dom_sf"/>
</dbReference>
<comment type="catalytic activity">
    <reaction evidence="9 10">
        <text>N(6)-carboxybiotinyl-L-lysyl-[protein] + acetyl-CoA = N(6)-biotinyl-L-lysyl-[protein] + malonyl-CoA</text>
        <dbReference type="Rhea" id="RHEA:54728"/>
        <dbReference type="Rhea" id="RHEA-COMP:10505"/>
        <dbReference type="Rhea" id="RHEA-COMP:10506"/>
        <dbReference type="ChEBI" id="CHEBI:57288"/>
        <dbReference type="ChEBI" id="CHEBI:57384"/>
        <dbReference type="ChEBI" id="CHEBI:83144"/>
        <dbReference type="ChEBI" id="CHEBI:83145"/>
        <dbReference type="EC" id="2.1.3.15"/>
    </reaction>
</comment>
<evidence type="ECO:0000259" key="12">
    <source>
        <dbReference type="PROSITE" id="PS50989"/>
    </source>
</evidence>
<dbReference type="Gene3D" id="3.90.226.10">
    <property type="entry name" value="2-enoyl-CoA Hydratase, Chain A, domain 1"/>
    <property type="match status" value="1"/>
</dbReference>
<dbReference type="GO" id="GO:0016743">
    <property type="term" value="F:carboxyl- or carbamoyltransferase activity"/>
    <property type="evidence" value="ECO:0007669"/>
    <property type="project" value="UniProtKB-UniRule"/>
</dbReference>
<evidence type="ECO:0000256" key="9">
    <source>
        <dbReference type="ARBA" id="ARBA00049152"/>
    </source>
</evidence>
<evidence type="ECO:0000313" key="14">
    <source>
        <dbReference type="Proteomes" id="UP000297713"/>
    </source>
</evidence>
<name>A0A4Y8PH15_9BACT</name>
<comment type="pathway">
    <text evidence="1 10">Lipid metabolism; malonyl-CoA biosynthesis; malonyl-CoA from acetyl-CoA: step 1/1.</text>
</comment>
<comment type="similarity">
    <text evidence="10">Belongs to the AccA family.</text>
</comment>
<keyword evidence="6 10" id="KW-0067">ATP-binding</keyword>
<comment type="function">
    <text evidence="10">Component of the acetyl coenzyme A carboxylase (ACC) complex. First, biotin carboxylase catalyzes the carboxylation of biotin on its carrier protein (BCCP) and then the CO(2) group is transferred by the carboxyltransferase to acetyl-CoA to form malonyl-CoA.</text>
</comment>
<protein>
    <recommendedName>
        <fullName evidence="10">Acetyl-coenzyme A carboxylase carboxyl transferase subunit alpha</fullName>
        <shortName evidence="10">ACCase subunit alpha</shortName>
        <shortName evidence="10">Acetyl-CoA carboxylase carboxyltransferase subunit alpha</shortName>
        <ecNumber evidence="10">2.1.3.15</ecNumber>
    </recommendedName>
</protein>
<evidence type="ECO:0000256" key="2">
    <source>
        <dbReference type="ARBA" id="ARBA00022516"/>
    </source>
</evidence>
<evidence type="ECO:0000256" key="10">
    <source>
        <dbReference type="HAMAP-Rule" id="MF_00823"/>
    </source>
</evidence>
<dbReference type="GO" id="GO:0005524">
    <property type="term" value="F:ATP binding"/>
    <property type="evidence" value="ECO:0007669"/>
    <property type="project" value="UniProtKB-KW"/>
</dbReference>
<evidence type="ECO:0000256" key="3">
    <source>
        <dbReference type="ARBA" id="ARBA00022679"/>
    </source>
</evidence>
<comment type="subunit">
    <text evidence="10">Acetyl-CoA carboxylase is a heterohexamer composed of biotin carboxyl carrier protein (AccB), biotin carboxylase (AccC) and two subunits each of ACCase subunit alpha (AccA) and ACCase subunit beta (AccD).</text>
</comment>
<evidence type="ECO:0000256" key="6">
    <source>
        <dbReference type="ARBA" id="ARBA00022840"/>
    </source>
</evidence>
<keyword evidence="5 10" id="KW-0276">Fatty acid metabolism</keyword>
<dbReference type="PANTHER" id="PTHR42853:SF3">
    <property type="entry name" value="ACETYL-COENZYME A CARBOXYLASE CARBOXYL TRANSFERASE SUBUNIT ALPHA, CHLOROPLASTIC"/>
    <property type="match status" value="1"/>
</dbReference>
<dbReference type="InterPro" id="IPR011763">
    <property type="entry name" value="COA_CT_C"/>
</dbReference>
<sequence length="322" mass="36320">MSNGYLEFEKPIIDLQQRLEFIKNDKTLSAEELKKQQSILEEELKQTQKAIYSNLSPWQKVQIARHPKRPYFLDYINRIGTGFFELNGDRLFRNDLSIIGGFVSIDDIKVMAIGQMKGRTLKENLSRNFGCPMPEGYRKALRLMKLAEKFRLPIITFIDTAGAYPGIGSEERHVGAAIANNLMEMFGLTVPIISVVIGEGGSGGALGIGVADKVLMMEHAYYSVISPEGCAAILWKDKKYAPQAASYLKLTAQELLQFNIIDQIIPEPPGGAHWDWDAAAKMLKDHLLSSLTALLDVNPQQLLENRYVRYRTIGQWVEKNRE</sequence>
<feature type="domain" description="CoA carboxyltransferase C-terminal" evidence="12">
    <location>
        <begin position="39"/>
        <end position="293"/>
    </location>
</feature>
<dbReference type="PROSITE" id="PS50989">
    <property type="entry name" value="COA_CT_CTER"/>
    <property type="match status" value="1"/>
</dbReference>
<dbReference type="RefSeq" id="WP_134439331.1">
    <property type="nucleotide sequence ID" value="NZ_LXQC01000079.1"/>
</dbReference>
<dbReference type="GO" id="GO:0009317">
    <property type="term" value="C:acetyl-CoA carboxylase complex"/>
    <property type="evidence" value="ECO:0007669"/>
    <property type="project" value="InterPro"/>
</dbReference>
<evidence type="ECO:0000256" key="4">
    <source>
        <dbReference type="ARBA" id="ARBA00022741"/>
    </source>
</evidence>
<dbReference type="GO" id="GO:0003989">
    <property type="term" value="F:acetyl-CoA carboxylase activity"/>
    <property type="evidence" value="ECO:0007669"/>
    <property type="project" value="InterPro"/>
</dbReference>
<evidence type="ECO:0000256" key="7">
    <source>
        <dbReference type="ARBA" id="ARBA00023098"/>
    </source>
</evidence>
<evidence type="ECO:0000256" key="5">
    <source>
        <dbReference type="ARBA" id="ARBA00022832"/>
    </source>
</evidence>
<accession>A0A4Y8PH15</accession>
<dbReference type="PANTHER" id="PTHR42853">
    <property type="entry name" value="ACETYL-COENZYME A CARBOXYLASE CARBOXYL TRANSFERASE SUBUNIT ALPHA"/>
    <property type="match status" value="1"/>
</dbReference>
<dbReference type="NCBIfam" id="TIGR00513">
    <property type="entry name" value="accA"/>
    <property type="match status" value="1"/>
</dbReference>
<keyword evidence="7 10" id="KW-0443">Lipid metabolism</keyword>
<dbReference type="SUPFAM" id="SSF52096">
    <property type="entry name" value="ClpP/crotonase"/>
    <property type="match status" value="1"/>
</dbReference>
<feature type="coiled-coil region" evidence="11">
    <location>
        <begin position="23"/>
        <end position="50"/>
    </location>
</feature>
<dbReference type="NCBIfam" id="NF041504">
    <property type="entry name" value="AccA_sub"/>
    <property type="match status" value="1"/>
</dbReference>
<dbReference type="InterPro" id="IPR001095">
    <property type="entry name" value="Acetyl_CoA_COase_a_su"/>
</dbReference>
<keyword evidence="2 10" id="KW-0444">Lipid biosynthesis</keyword>
<proteinExistence type="inferred from homology"/>
<dbReference type="Proteomes" id="UP000297713">
    <property type="component" value="Unassembled WGS sequence"/>
</dbReference>
<evidence type="ECO:0000256" key="11">
    <source>
        <dbReference type="SAM" id="Coils"/>
    </source>
</evidence>
<keyword evidence="10" id="KW-0963">Cytoplasm</keyword>
<reference evidence="13 14" key="1">
    <citation type="submission" date="2016-05" db="EMBL/GenBank/DDBJ databases">
        <title>Diversity and Homogeneity among Thermoacidophilic Verrucomicrobia Methanotrophs Linked with Geographical Origin.</title>
        <authorList>
            <person name="Erikstad H.-A."/>
            <person name="Smestad N.B."/>
            <person name="Ceballos R.M."/>
            <person name="Birkeland N.-K."/>
        </authorList>
    </citation>
    <scope>NUCLEOTIDE SEQUENCE [LARGE SCALE GENOMIC DNA]</scope>
    <source>
        <strain evidence="13 14">Phi</strain>
    </source>
</reference>
<dbReference type="HAMAP" id="MF_00823">
    <property type="entry name" value="AcetylCoA_CT_alpha"/>
    <property type="match status" value="1"/>
</dbReference>
<keyword evidence="11" id="KW-0175">Coiled coil</keyword>
<dbReference type="PRINTS" id="PR01069">
    <property type="entry name" value="ACCCTRFRASEA"/>
</dbReference>
<keyword evidence="14" id="KW-1185">Reference proteome</keyword>
<comment type="caution">
    <text evidence="13">The sequence shown here is derived from an EMBL/GenBank/DDBJ whole genome shotgun (WGS) entry which is preliminary data.</text>
</comment>